<proteinExistence type="predicted"/>
<organism evidence="1">
    <name type="scientific">mine drainage metagenome</name>
    <dbReference type="NCBI Taxonomy" id="410659"/>
    <lineage>
        <taxon>unclassified sequences</taxon>
        <taxon>metagenomes</taxon>
        <taxon>ecological metagenomes</taxon>
    </lineage>
</organism>
<dbReference type="AlphaFoldDB" id="A0A1J5QIV7"/>
<comment type="caution">
    <text evidence="1">The sequence shown here is derived from an EMBL/GenBank/DDBJ whole genome shotgun (WGS) entry which is preliminary data.</text>
</comment>
<accession>A0A1J5QIV7</accession>
<protein>
    <recommendedName>
        <fullName evidence="2">MarR family transcriptional regulator</fullName>
    </recommendedName>
</protein>
<evidence type="ECO:0000313" key="1">
    <source>
        <dbReference type="EMBL" id="OIQ83416.1"/>
    </source>
</evidence>
<name>A0A1J5QIV7_9ZZZZ</name>
<dbReference type="SUPFAM" id="SSF46785">
    <property type="entry name" value="Winged helix' DNA-binding domain"/>
    <property type="match status" value="1"/>
</dbReference>
<sequence>MSTTLRDPREVIREEMLMHQPILEALAGGPLTVPEIATALGRPTDEVVYWVMGMRRYGHLVEVDDADDDGYFRYANAHQEVAP</sequence>
<dbReference type="EMBL" id="MLJW01000705">
    <property type="protein sequence ID" value="OIQ83416.1"/>
    <property type="molecule type" value="Genomic_DNA"/>
</dbReference>
<gene>
    <name evidence="1" type="ORF">GALL_347810</name>
</gene>
<evidence type="ECO:0008006" key="2">
    <source>
        <dbReference type="Google" id="ProtNLM"/>
    </source>
</evidence>
<reference evidence="1" key="1">
    <citation type="submission" date="2016-10" db="EMBL/GenBank/DDBJ databases">
        <title>Sequence of Gallionella enrichment culture.</title>
        <authorList>
            <person name="Poehlein A."/>
            <person name="Muehling M."/>
            <person name="Daniel R."/>
        </authorList>
    </citation>
    <scope>NUCLEOTIDE SEQUENCE</scope>
</reference>
<dbReference type="InterPro" id="IPR036390">
    <property type="entry name" value="WH_DNA-bd_sf"/>
</dbReference>